<dbReference type="RefSeq" id="XP_020910118.1">
    <property type="nucleotide sequence ID" value="XM_021054459.2"/>
</dbReference>
<dbReference type="OMA" id="NGENARC"/>
<feature type="signal peptide" evidence="3">
    <location>
        <begin position="1"/>
        <end position="23"/>
    </location>
</feature>
<keyword evidence="5" id="KW-1185">Reference proteome</keyword>
<sequence>MKCSVIVLYIIAIEAISWFVVSAAETSCGHLYQCAEKYRNCCGNQCVYRRYCDNYCRRDDDCGPNDHCIYNGCRSKDDKSCDCATGEKCVDGKCQTIKENPTSSTSLSTETVVGTVSVLIIAGCIAFGIYCVRKMSRRQRQQQRQVPARQDSSLHDVPVVPETRERSRHGQQQQGSIRQDASLHEVPEVTDAETPIHPGGPPPYHSLERLDRIEEPPPPTYEEALRNSQEIEITV</sequence>
<feature type="compositionally biased region" description="Polar residues" evidence="1">
    <location>
        <begin position="170"/>
        <end position="179"/>
    </location>
</feature>
<dbReference type="GeneID" id="110247969"/>
<keyword evidence="2" id="KW-1133">Transmembrane helix</keyword>
<reference evidence="4" key="1">
    <citation type="submission" date="2022-11" db="UniProtKB">
        <authorList>
            <consortium name="EnsemblMetazoa"/>
        </authorList>
    </citation>
    <scope>IDENTIFICATION</scope>
</reference>
<evidence type="ECO:0000256" key="2">
    <source>
        <dbReference type="SAM" id="Phobius"/>
    </source>
</evidence>
<name>A0A913XW44_EXADI</name>
<dbReference type="KEGG" id="epa:110247969"/>
<feature type="region of interest" description="Disordered" evidence="1">
    <location>
        <begin position="141"/>
        <end position="235"/>
    </location>
</feature>
<evidence type="ECO:0000256" key="3">
    <source>
        <dbReference type="SAM" id="SignalP"/>
    </source>
</evidence>
<feature type="compositionally biased region" description="Polar residues" evidence="1">
    <location>
        <begin position="226"/>
        <end position="235"/>
    </location>
</feature>
<accession>A0A913XW44</accession>
<proteinExistence type="predicted"/>
<keyword evidence="3" id="KW-0732">Signal</keyword>
<keyword evidence="2" id="KW-0472">Membrane</keyword>
<feature type="chain" id="PRO_5038011383" evidence="3">
    <location>
        <begin position="24"/>
        <end position="235"/>
    </location>
</feature>
<dbReference type="Proteomes" id="UP000887567">
    <property type="component" value="Unplaced"/>
</dbReference>
<evidence type="ECO:0000313" key="4">
    <source>
        <dbReference type="EnsemblMetazoa" id="XP_020910118.1"/>
    </source>
</evidence>
<evidence type="ECO:0000313" key="5">
    <source>
        <dbReference type="Proteomes" id="UP000887567"/>
    </source>
</evidence>
<evidence type="ECO:0000256" key="1">
    <source>
        <dbReference type="SAM" id="MobiDB-lite"/>
    </source>
</evidence>
<protein>
    <submittedName>
        <fullName evidence="4">Uncharacterized protein</fullName>
    </submittedName>
</protein>
<keyword evidence="2" id="KW-0812">Transmembrane</keyword>
<feature type="compositionally biased region" description="Basic and acidic residues" evidence="1">
    <location>
        <begin position="206"/>
        <end position="215"/>
    </location>
</feature>
<organism evidence="4 5">
    <name type="scientific">Exaiptasia diaphana</name>
    <name type="common">Tropical sea anemone</name>
    <name type="synonym">Aiptasia pulchella</name>
    <dbReference type="NCBI Taxonomy" id="2652724"/>
    <lineage>
        <taxon>Eukaryota</taxon>
        <taxon>Metazoa</taxon>
        <taxon>Cnidaria</taxon>
        <taxon>Anthozoa</taxon>
        <taxon>Hexacorallia</taxon>
        <taxon>Actiniaria</taxon>
        <taxon>Aiptasiidae</taxon>
        <taxon>Exaiptasia</taxon>
    </lineage>
</organism>
<feature type="transmembrane region" description="Helical" evidence="2">
    <location>
        <begin position="112"/>
        <end position="132"/>
    </location>
</feature>
<dbReference type="AlphaFoldDB" id="A0A913XW44"/>
<dbReference type="EnsemblMetazoa" id="XM_021054459.2">
    <property type="protein sequence ID" value="XP_020910118.1"/>
    <property type="gene ID" value="LOC110247969"/>
</dbReference>